<reference evidence="1" key="1">
    <citation type="submission" date="2020-05" db="EMBL/GenBank/DDBJ databases">
        <title>WGS assembly of Panicum virgatum.</title>
        <authorList>
            <person name="Lovell J.T."/>
            <person name="Jenkins J."/>
            <person name="Shu S."/>
            <person name="Juenger T.E."/>
            <person name="Schmutz J."/>
        </authorList>
    </citation>
    <scope>NUCLEOTIDE SEQUENCE</scope>
    <source>
        <strain evidence="1">AP13</strain>
    </source>
</reference>
<organism evidence="1 2">
    <name type="scientific">Panicum virgatum</name>
    <name type="common">Blackwell switchgrass</name>
    <dbReference type="NCBI Taxonomy" id="38727"/>
    <lineage>
        <taxon>Eukaryota</taxon>
        <taxon>Viridiplantae</taxon>
        <taxon>Streptophyta</taxon>
        <taxon>Embryophyta</taxon>
        <taxon>Tracheophyta</taxon>
        <taxon>Spermatophyta</taxon>
        <taxon>Magnoliopsida</taxon>
        <taxon>Liliopsida</taxon>
        <taxon>Poales</taxon>
        <taxon>Poaceae</taxon>
        <taxon>PACMAD clade</taxon>
        <taxon>Panicoideae</taxon>
        <taxon>Panicodae</taxon>
        <taxon>Paniceae</taxon>
        <taxon>Panicinae</taxon>
        <taxon>Panicum</taxon>
        <taxon>Panicum sect. Hiantes</taxon>
    </lineage>
</organism>
<dbReference type="EMBL" id="CM029037">
    <property type="protein sequence ID" value="KAG2657492.1"/>
    <property type="molecule type" value="Genomic_DNA"/>
</dbReference>
<gene>
    <name evidence="1" type="ORF">PVAP13_1KG154877</name>
</gene>
<evidence type="ECO:0000313" key="1">
    <source>
        <dbReference type="EMBL" id="KAG2657492.1"/>
    </source>
</evidence>
<evidence type="ECO:0008006" key="3">
    <source>
        <dbReference type="Google" id="ProtNLM"/>
    </source>
</evidence>
<comment type="caution">
    <text evidence="1">The sequence shown here is derived from an EMBL/GenBank/DDBJ whole genome shotgun (WGS) entry which is preliminary data.</text>
</comment>
<evidence type="ECO:0000313" key="2">
    <source>
        <dbReference type="Proteomes" id="UP000823388"/>
    </source>
</evidence>
<dbReference type="Proteomes" id="UP000823388">
    <property type="component" value="Chromosome 1K"/>
</dbReference>
<name>A0A8T0X7G1_PANVG</name>
<dbReference type="PANTHER" id="PTHR33186:SF13">
    <property type="entry name" value="OS10G0138300 PROTEIN"/>
    <property type="match status" value="1"/>
</dbReference>
<sequence length="188" mass="21460">MARSHLYSLSRNVCYLHPRYFSWKLPYWYLVGDSTAILEFDLDRQRLAVIDMPFKVSTDVWVIPADGGVLGFLYLSKYNVYLWKRETDGDGVAGWVLGKTIQLDNLLPLSSTEAWYPKISGFAEDDKVLLIGTDDRIFTIQLESMKFVQFKICFATLNFSIFHPFSSVYTAGMGLGDEHEGAELLFNA</sequence>
<protein>
    <recommendedName>
        <fullName evidence="3">F-box protein</fullName>
    </recommendedName>
</protein>
<proteinExistence type="predicted"/>
<dbReference type="AlphaFoldDB" id="A0A8T0X7G1"/>
<accession>A0A8T0X7G1</accession>
<keyword evidence="2" id="KW-1185">Reference proteome</keyword>
<dbReference type="PANTHER" id="PTHR33186">
    <property type="entry name" value="OS10G0136150 PROTEIN-RELATED"/>
    <property type="match status" value="1"/>
</dbReference>